<evidence type="ECO:0000256" key="1">
    <source>
        <dbReference type="SAM" id="SignalP"/>
    </source>
</evidence>
<evidence type="ECO:0000313" key="4">
    <source>
        <dbReference type="Proteomes" id="UP001229355"/>
    </source>
</evidence>
<dbReference type="InterPro" id="IPR031571">
    <property type="entry name" value="RcpC_dom"/>
</dbReference>
<dbReference type="InterPro" id="IPR013974">
    <property type="entry name" value="SAF"/>
</dbReference>
<proteinExistence type="predicted"/>
<feature type="domain" description="SAF" evidence="2">
    <location>
        <begin position="42"/>
        <end position="109"/>
    </location>
</feature>
<reference evidence="3 4" key="1">
    <citation type="submission" date="2023-03" db="EMBL/GenBank/DDBJ databases">
        <authorList>
            <person name="Kaur S."/>
            <person name="Espinosa-Saiz D."/>
            <person name="Velazquez E."/>
            <person name="Menendez E."/>
            <person name="diCenzo G.C."/>
        </authorList>
    </citation>
    <scope>NUCLEOTIDE SEQUENCE [LARGE SCALE GENOMIC DNA]</scope>
    <source>
        <strain evidence="3 4">LMG 24692</strain>
    </source>
</reference>
<protein>
    <submittedName>
        <fullName evidence="3">Flp pilus assembly protein CpaB</fullName>
    </submittedName>
</protein>
<keyword evidence="1" id="KW-0732">Signal</keyword>
<accession>A0ABY8DIN4</accession>
<dbReference type="NCBIfam" id="TIGR03177">
    <property type="entry name" value="pilus_cpaB"/>
    <property type="match status" value="1"/>
</dbReference>
<feature type="signal peptide" evidence="1">
    <location>
        <begin position="1"/>
        <end position="23"/>
    </location>
</feature>
<dbReference type="Pfam" id="PF08666">
    <property type="entry name" value="SAF"/>
    <property type="match status" value="1"/>
</dbReference>
<dbReference type="Pfam" id="PF16976">
    <property type="entry name" value="RcpC"/>
    <property type="match status" value="1"/>
</dbReference>
<keyword evidence="4" id="KW-1185">Reference proteome</keyword>
<dbReference type="SMART" id="SM00858">
    <property type="entry name" value="SAF"/>
    <property type="match status" value="1"/>
</dbReference>
<feature type="chain" id="PRO_5046644455" evidence="1">
    <location>
        <begin position="24"/>
        <end position="264"/>
    </location>
</feature>
<sequence length="264" mass="27665">MIRFAILLLALASGGTASWLALGASEQPAVEVAAAAEEAPSQEVLVASAELKRGATLDESHMRWQPWEGDIPPVFISRSSRPDAITALKNSLALSDFVPGEPIREDKLTQRGTGFLSSMLPSGKRAIGVRVTAESTAGGFILPNDHVDVIHTVARPDSSGKDGKVISRAILSNIRVLAVDQTISEAADGTSVIGKTATLEAEPEQIATIAAAEASGTVSLALRAVADNHERSLVETEEKRPGVVRIISGGRMSMIEVPSRSNGS</sequence>
<gene>
    <name evidence="3" type="primary">cpaB</name>
    <name evidence="3" type="ORF">PZN02_004321</name>
</gene>
<dbReference type="RefSeq" id="WP_280662720.1">
    <property type="nucleotide sequence ID" value="NZ_CP120374.1"/>
</dbReference>
<evidence type="ECO:0000313" key="3">
    <source>
        <dbReference type="EMBL" id="WEX90759.1"/>
    </source>
</evidence>
<dbReference type="InterPro" id="IPR017592">
    <property type="entry name" value="Pilus_assmbl_Flp-typ_CpaB"/>
</dbReference>
<dbReference type="EMBL" id="CP120374">
    <property type="protein sequence ID" value="WEX90759.1"/>
    <property type="molecule type" value="Genomic_DNA"/>
</dbReference>
<name>A0ABY8DIN4_9HYPH</name>
<dbReference type="CDD" id="cd11614">
    <property type="entry name" value="SAF_CpaB_FlgA_like"/>
    <property type="match status" value="1"/>
</dbReference>
<evidence type="ECO:0000259" key="2">
    <source>
        <dbReference type="SMART" id="SM00858"/>
    </source>
</evidence>
<organism evidence="3 4">
    <name type="scientific">Sinorhizobium garamanticum</name>
    <dbReference type="NCBI Taxonomy" id="680247"/>
    <lineage>
        <taxon>Bacteria</taxon>
        <taxon>Pseudomonadati</taxon>
        <taxon>Pseudomonadota</taxon>
        <taxon>Alphaproteobacteria</taxon>
        <taxon>Hyphomicrobiales</taxon>
        <taxon>Rhizobiaceae</taxon>
        <taxon>Sinorhizobium/Ensifer group</taxon>
        <taxon>Sinorhizobium</taxon>
    </lineage>
</organism>
<dbReference type="Proteomes" id="UP001229355">
    <property type="component" value="Chromosome 2"/>
</dbReference>